<accession>A0AAD6TK06</accession>
<protein>
    <submittedName>
        <fullName evidence="1">Uncharacterized protein</fullName>
    </submittedName>
</protein>
<sequence>SLIRHGYIGSSADQPQLAFPIRLFEIYRQLHRVCPRFSMDALSKTLTHLHFGPRKSALQEQLTMAYDAYLEIMRAVDTRSQAALGRTGTWYMDNVCAPCFYKVTDEPPLRFSWLGTMDGNNSLKAVADEYKSGTARADDRASMYLSDRWLPPHEVDVFKDEVTNSQKADLDDDIAWLNENELDGAQAEELAKCINTCVDRWRAAGPEARKKMFDLFAVAGIFLAVCRHGHVVAMCDMIRSGELMKYPLAIVKRLLDRYGKDIGLGYDIMCAFFKTLLRSSLGKRVVAMKLKGVVPAFHGWAHNRACQVGWHPLFVEGVGLEDFEECERTFGKSNHLASVTRLSVPFHRRQQIDEHFNFHDLDKHASSGNFIYQNYRQAVEKIRINRAQLEELERRLGTTGADYEKDLKSEQAYFKSLRSEPAGTSDTADEEQEEAKAAFRRLDHDITVNGLQGAAITRVNTRYRTTYTKYLATLEEVCRYEEVNNITERWTPTSKNYTDAMVMMTERRYRSAVDELERLVVQRLSEMTKLGMTSYKLREKINKALKTRAEAIRRALERYNTAGASLNPPRPRLAYNSIIETASLAEFDWLRETREDIRSLPWAEPARREAMVLHFGIVRSQEEKVRCNVEIRRLITAMLDDHIDYYRAICSHIITQPDLAWELSRQWSFRDRINMSIAQRLAQTARLAGFTGSLFPGDRIGRDPALRHGIPAPFWLGDSLHLSIVEDEIDEVIMPNQQREYDLNGMGREDDFDDDRMIDLMDSLGTLDVAARS</sequence>
<comment type="caution">
    <text evidence="1">The sequence shown here is derived from an EMBL/GenBank/DDBJ whole genome shotgun (WGS) entry which is preliminary data.</text>
</comment>
<keyword evidence="2" id="KW-1185">Reference proteome</keyword>
<evidence type="ECO:0000313" key="1">
    <source>
        <dbReference type="EMBL" id="KAJ7062971.1"/>
    </source>
</evidence>
<proteinExistence type="predicted"/>
<dbReference type="EMBL" id="JARJCN010000217">
    <property type="protein sequence ID" value="KAJ7062971.1"/>
    <property type="molecule type" value="Genomic_DNA"/>
</dbReference>
<dbReference type="PANTHER" id="PTHR33096">
    <property type="entry name" value="CXC2 DOMAIN-CONTAINING PROTEIN"/>
    <property type="match status" value="1"/>
</dbReference>
<dbReference type="Pfam" id="PF18758">
    <property type="entry name" value="KDZ"/>
    <property type="match status" value="1"/>
</dbReference>
<reference evidence="1" key="1">
    <citation type="submission" date="2023-03" db="EMBL/GenBank/DDBJ databases">
        <title>Massive genome expansion in bonnet fungi (Mycena s.s.) driven by repeated elements and novel gene families across ecological guilds.</title>
        <authorList>
            <consortium name="Lawrence Berkeley National Laboratory"/>
            <person name="Harder C.B."/>
            <person name="Miyauchi S."/>
            <person name="Viragh M."/>
            <person name="Kuo A."/>
            <person name="Thoen E."/>
            <person name="Andreopoulos B."/>
            <person name="Lu D."/>
            <person name="Skrede I."/>
            <person name="Drula E."/>
            <person name="Henrissat B."/>
            <person name="Morin E."/>
            <person name="Kohler A."/>
            <person name="Barry K."/>
            <person name="LaButti K."/>
            <person name="Morin E."/>
            <person name="Salamov A."/>
            <person name="Lipzen A."/>
            <person name="Mereny Z."/>
            <person name="Hegedus B."/>
            <person name="Baldrian P."/>
            <person name="Stursova M."/>
            <person name="Weitz H."/>
            <person name="Taylor A."/>
            <person name="Grigoriev I.V."/>
            <person name="Nagy L.G."/>
            <person name="Martin F."/>
            <person name="Kauserud H."/>
        </authorList>
    </citation>
    <scope>NUCLEOTIDE SEQUENCE</scope>
    <source>
        <strain evidence="1">CBHHK173m</strain>
    </source>
</reference>
<dbReference type="PANTHER" id="PTHR33096:SF1">
    <property type="entry name" value="CXC1-LIKE CYSTEINE CLUSTER ASSOCIATED WITH KDZ TRANSPOSASES DOMAIN-CONTAINING PROTEIN"/>
    <property type="match status" value="1"/>
</dbReference>
<gene>
    <name evidence="1" type="ORF">B0H15DRAFT_794769</name>
</gene>
<dbReference type="AlphaFoldDB" id="A0AAD6TK06"/>
<name>A0AAD6TK06_9AGAR</name>
<evidence type="ECO:0000313" key="2">
    <source>
        <dbReference type="Proteomes" id="UP001222325"/>
    </source>
</evidence>
<dbReference type="Proteomes" id="UP001222325">
    <property type="component" value="Unassembled WGS sequence"/>
</dbReference>
<feature type="non-terminal residue" evidence="1">
    <location>
        <position position="1"/>
    </location>
</feature>
<dbReference type="InterPro" id="IPR040521">
    <property type="entry name" value="KDZ"/>
</dbReference>
<organism evidence="1 2">
    <name type="scientific">Mycena belliarum</name>
    <dbReference type="NCBI Taxonomy" id="1033014"/>
    <lineage>
        <taxon>Eukaryota</taxon>
        <taxon>Fungi</taxon>
        <taxon>Dikarya</taxon>
        <taxon>Basidiomycota</taxon>
        <taxon>Agaricomycotina</taxon>
        <taxon>Agaricomycetes</taxon>
        <taxon>Agaricomycetidae</taxon>
        <taxon>Agaricales</taxon>
        <taxon>Marasmiineae</taxon>
        <taxon>Mycenaceae</taxon>
        <taxon>Mycena</taxon>
    </lineage>
</organism>